<evidence type="ECO:0000313" key="4">
    <source>
        <dbReference type="Proteomes" id="UP000306037"/>
    </source>
</evidence>
<evidence type="ECO:0000313" key="3">
    <source>
        <dbReference type="EMBL" id="TKH18975.1"/>
    </source>
</evidence>
<dbReference type="InterPro" id="IPR042001">
    <property type="entry name" value="Sortase_F"/>
</dbReference>
<organism evidence="3 4">
    <name type="scientific">Bacillus wiedmannii</name>
    <dbReference type="NCBI Taxonomy" id="1890302"/>
    <lineage>
        <taxon>Bacteria</taxon>
        <taxon>Bacillati</taxon>
        <taxon>Bacillota</taxon>
        <taxon>Bacilli</taxon>
        <taxon>Bacillales</taxon>
        <taxon>Bacillaceae</taxon>
        <taxon>Bacillus</taxon>
        <taxon>Bacillus cereus group</taxon>
    </lineage>
</organism>
<dbReference type="AlphaFoldDB" id="A0A4U2N3L3"/>
<gene>
    <name evidence="3" type="ORF">FC694_03130</name>
</gene>
<dbReference type="SUPFAM" id="SSF63817">
    <property type="entry name" value="Sortase"/>
    <property type="match status" value="1"/>
</dbReference>
<protein>
    <submittedName>
        <fullName evidence="3">Class F sortase</fullName>
    </submittedName>
</protein>
<dbReference type="Pfam" id="PF04203">
    <property type="entry name" value="Sortase"/>
    <property type="match status" value="1"/>
</dbReference>
<feature type="active site" description="Proton donor/acceptor" evidence="2">
    <location>
        <position position="117"/>
    </location>
</feature>
<dbReference type="InterPro" id="IPR005754">
    <property type="entry name" value="Sortase"/>
</dbReference>
<dbReference type="Gene3D" id="2.40.260.10">
    <property type="entry name" value="Sortase"/>
    <property type="match status" value="1"/>
</dbReference>
<comment type="caution">
    <text evidence="3">The sequence shown here is derived from an EMBL/GenBank/DDBJ whole genome shotgun (WGS) entry which is preliminary data.</text>
</comment>
<dbReference type="CDD" id="cd05829">
    <property type="entry name" value="Sortase_F"/>
    <property type="match status" value="1"/>
</dbReference>
<accession>A0A4U2N3L3</accession>
<proteinExistence type="predicted"/>
<dbReference type="Proteomes" id="UP000306037">
    <property type="component" value="Unassembled WGS sequence"/>
</dbReference>
<dbReference type="RefSeq" id="WP_137050896.1">
    <property type="nucleotide sequence ID" value="NZ_SZOM01000026.1"/>
</dbReference>
<reference evidence="3 4" key="1">
    <citation type="journal article" date="2019" name="Environ. Microbiol.">
        <title>An active ?-lactamase is a part of an orchestrated cell wall stress resistance network of Bacillus subtilis and related rhizosphere species.</title>
        <authorList>
            <person name="Bucher T."/>
            <person name="Keren-Paz A."/>
            <person name="Hausser J."/>
            <person name="Olender T."/>
            <person name="Cytryn E."/>
            <person name="Kolodkin-Gal I."/>
        </authorList>
    </citation>
    <scope>NUCLEOTIDE SEQUENCE [LARGE SCALE GENOMIC DNA]</scope>
    <source>
        <strain evidence="3 4">I71</strain>
    </source>
</reference>
<sequence>MKLRLLLTLISTLILIVGYSLSKKGATLLPNKSISQPVSFKSFKMDNDKLIDRKGVQNISSPPVKLKFERTQVTVKISPVELDSTGRMKVHDGVADASWYKQSAIPGCQGNALIAGHRDWRGELGPFQYLEMIKKNEKVTIEYKNKDKLMFQVVERQIYSVNEIPDSVMNIGGETCVTLITCTGKFIRKKGGYQKRVIVTLQLI</sequence>
<dbReference type="EMBL" id="SZOM01000026">
    <property type="protein sequence ID" value="TKH18975.1"/>
    <property type="molecule type" value="Genomic_DNA"/>
</dbReference>
<feature type="active site" description="Acyl-thioester intermediate" evidence="2">
    <location>
        <position position="182"/>
    </location>
</feature>
<dbReference type="InterPro" id="IPR023365">
    <property type="entry name" value="Sortase_dom-sf"/>
</dbReference>
<evidence type="ECO:0000256" key="2">
    <source>
        <dbReference type="PIRSR" id="PIRSR605754-1"/>
    </source>
</evidence>
<dbReference type="GO" id="GO:0016787">
    <property type="term" value="F:hydrolase activity"/>
    <property type="evidence" value="ECO:0007669"/>
    <property type="project" value="UniProtKB-KW"/>
</dbReference>
<keyword evidence="1" id="KW-0378">Hydrolase</keyword>
<evidence type="ECO:0000256" key="1">
    <source>
        <dbReference type="ARBA" id="ARBA00022801"/>
    </source>
</evidence>
<name>A0A4U2N3L3_9BACI</name>